<protein>
    <submittedName>
        <fullName evidence="1">Uncharacterized protein</fullName>
    </submittedName>
</protein>
<keyword evidence="2" id="KW-1185">Reference proteome</keyword>
<reference evidence="1 2" key="1">
    <citation type="journal article" date="2017" name="Genome Biol.">
        <title>New reference genome sequences of hot pepper reveal the massive evolution of plant disease-resistance genes by retroduplication.</title>
        <authorList>
            <person name="Kim S."/>
            <person name="Park J."/>
            <person name="Yeom S.I."/>
            <person name="Kim Y.M."/>
            <person name="Seo E."/>
            <person name="Kim K.T."/>
            <person name="Kim M.S."/>
            <person name="Lee J.M."/>
            <person name="Cheong K."/>
            <person name="Shin H.S."/>
            <person name="Kim S.B."/>
            <person name="Han K."/>
            <person name="Lee J."/>
            <person name="Park M."/>
            <person name="Lee H.A."/>
            <person name="Lee H.Y."/>
            <person name="Lee Y."/>
            <person name="Oh S."/>
            <person name="Lee J.H."/>
            <person name="Choi E."/>
            <person name="Choi E."/>
            <person name="Lee S.E."/>
            <person name="Jeon J."/>
            <person name="Kim H."/>
            <person name="Choi G."/>
            <person name="Song H."/>
            <person name="Lee J."/>
            <person name="Lee S.C."/>
            <person name="Kwon J.K."/>
            <person name="Lee H.Y."/>
            <person name="Koo N."/>
            <person name="Hong Y."/>
            <person name="Kim R.W."/>
            <person name="Kang W.H."/>
            <person name="Huh J.H."/>
            <person name="Kang B.C."/>
            <person name="Yang T.J."/>
            <person name="Lee Y.H."/>
            <person name="Bennetzen J.L."/>
            <person name="Choi D."/>
        </authorList>
    </citation>
    <scope>NUCLEOTIDE SEQUENCE [LARGE SCALE GENOMIC DNA]</scope>
    <source>
        <strain evidence="2">cv. PBC81</strain>
    </source>
</reference>
<proteinExistence type="predicted"/>
<evidence type="ECO:0000313" key="1">
    <source>
        <dbReference type="EMBL" id="PHT31963.1"/>
    </source>
</evidence>
<dbReference type="EMBL" id="MLFT02000012">
    <property type="protein sequence ID" value="PHT31963.1"/>
    <property type="molecule type" value="Genomic_DNA"/>
</dbReference>
<organism evidence="1 2">
    <name type="scientific">Capsicum baccatum</name>
    <name type="common">Peruvian pepper</name>
    <dbReference type="NCBI Taxonomy" id="33114"/>
    <lineage>
        <taxon>Eukaryota</taxon>
        <taxon>Viridiplantae</taxon>
        <taxon>Streptophyta</taxon>
        <taxon>Embryophyta</taxon>
        <taxon>Tracheophyta</taxon>
        <taxon>Spermatophyta</taxon>
        <taxon>Magnoliopsida</taxon>
        <taxon>eudicotyledons</taxon>
        <taxon>Gunneridae</taxon>
        <taxon>Pentapetalae</taxon>
        <taxon>asterids</taxon>
        <taxon>lamiids</taxon>
        <taxon>Solanales</taxon>
        <taxon>Solanaceae</taxon>
        <taxon>Solanoideae</taxon>
        <taxon>Capsiceae</taxon>
        <taxon>Capsicum</taxon>
    </lineage>
</organism>
<reference evidence="2" key="2">
    <citation type="journal article" date="2017" name="J. Anim. Genet.">
        <title>Multiple reference genome sequences of hot pepper reveal the massive evolution of plant disease resistance genes by retroduplication.</title>
        <authorList>
            <person name="Kim S."/>
            <person name="Park J."/>
            <person name="Yeom S.-I."/>
            <person name="Kim Y.-M."/>
            <person name="Seo E."/>
            <person name="Kim K.-T."/>
            <person name="Kim M.-S."/>
            <person name="Lee J.M."/>
            <person name="Cheong K."/>
            <person name="Shin H.-S."/>
            <person name="Kim S.-B."/>
            <person name="Han K."/>
            <person name="Lee J."/>
            <person name="Park M."/>
            <person name="Lee H.-A."/>
            <person name="Lee H.-Y."/>
            <person name="Lee Y."/>
            <person name="Oh S."/>
            <person name="Lee J.H."/>
            <person name="Choi E."/>
            <person name="Choi E."/>
            <person name="Lee S.E."/>
            <person name="Jeon J."/>
            <person name="Kim H."/>
            <person name="Choi G."/>
            <person name="Song H."/>
            <person name="Lee J."/>
            <person name="Lee S.-C."/>
            <person name="Kwon J.-K."/>
            <person name="Lee H.-Y."/>
            <person name="Koo N."/>
            <person name="Hong Y."/>
            <person name="Kim R.W."/>
            <person name="Kang W.-H."/>
            <person name="Huh J.H."/>
            <person name="Kang B.-C."/>
            <person name="Yang T.-J."/>
            <person name="Lee Y.-H."/>
            <person name="Bennetzen J.L."/>
            <person name="Choi D."/>
        </authorList>
    </citation>
    <scope>NUCLEOTIDE SEQUENCE [LARGE SCALE GENOMIC DNA]</scope>
    <source>
        <strain evidence="2">cv. PBC81</strain>
    </source>
</reference>
<dbReference type="Proteomes" id="UP000224567">
    <property type="component" value="Unassembled WGS sequence"/>
</dbReference>
<name>A0A2G2VG65_CAPBA</name>
<accession>A0A2G2VG65</accession>
<comment type="caution">
    <text evidence="1">The sequence shown here is derived from an EMBL/GenBank/DDBJ whole genome shotgun (WGS) entry which is preliminary data.</text>
</comment>
<gene>
    <name evidence="1" type="ORF">CQW23_28300</name>
</gene>
<dbReference type="AlphaFoldDB" id="A0A2G2VG65"/>
<evidence type="ECO:0000313" key="2">
    <source>
        <dbReference type="Proteomes" id="UP000224567"/>
    </source>
</evidence>
<sequence length="102" mass="11142">MTSKSPNGIAIKLCFPCNFQSPSAELLSARDALMSLVQDQGKVIADLQTEIMVLRGAVAVSGQTQESSFKVKIPEPKPFGSARSAKELENFLWDMEQYFTAA</sequence>
<dbReference type="OrthoDB" id="1939000at2759"/>